<evidence type="ECO:0000256" key="11">
    <source>
        <dbReference type="SAM" id="MobiDB-lite"/>
    </source>
</evidence>
<dbReference type="OrthoDB" id="412382at2759"/>
<dbReference type="InterPro" id="IPR013320">
    <property type="entry name" value="ConA-like_dom_sf"/>
</dbReference>
<dbReference type="HOGENOM" id="CLU_020817_3_2_1"/>
<dbReference type="Proteomes" id="UP000028545">
    <property type="component" value="Unassembled WGS sequence"/>
</dbReference>
<evidence type="ECO:0000256" key="1">
    <source>
        <dbReference type="ARBA" id="ARBA00001641"/>
    </source>
</evidence>
<dbReference type="InterPro" id="IPR037019">
    <property type="entry name" value="Glyco_hydro_7_sf"/>
</dbReference>
<dbReference type="EC" id="3.2.1.-" evidence="10"/>
<feature type="signal peptide" evidence="12">
    <location>
        <begin position="1"/>
        <end position="16"/>
    </location>
</feature>
<evidence type="ECO:0000256" key="10">
    <source>
        <dbReference type="RuleBase" id="RU361164"/>
    </source>
</evidence>
<dbReference type="Pfam" id="PF00840">
    <property type="entry name" value="Glyco_hydro_7"/>
    <property type="match status" value="1"/>
</dbReference>
<dbReference type="InterPro" id="IPR001722">
    <property type="entry name" value="Glyco_hydro_7"/>
</dbReference>
<reference evidence="13 14" key="1">
    <citation type="journal article" date="2014" name="Genome Announc.">
        <title>Draft genome sequence of the pathogenic fungus Scedosporium apiospermum.</title>
        <authorList>
            <person name="Vandeputte P."/>
            <person name="Ghamrawi S."/>
            <person name="Rechenmann M."/>
            <person name="Iltis A."/>
            <person name="Giraud S."/>
            <person name="Fleury M."/>
            <person name="Thornton C."/>
            <person name="Delhaes L."/>
            <person name="Meyer W."/>
            <person name="Papon N."/>
            <person name="Bouchara J.P."/>
        </authorList>
    </citation>
    <scope>NUCLEOTIDE SEQUENCE [LARGE SCALE GENOMIC DNA]</scope>
    <source>
        <strain evidence="13 14">IHEM 14462</strain>
    </source>
</reference>
<sequence>MRRAAVLSALLAAATAQQVGTETAETHPKMSWSKCSSGGSCTKVNGELVLDANWRWLHEVDGYENCYDGNIWTDKCSSPEECGTKCAVDGADYTGTYGASASGDALTLKFVTKHEYGANVGSRLYLMENTDRYQMFTLLGNEFTFDVDMSKLGCGLNGALYFVSMDADGGKAKYSSNKAGAKYGTGYCDAQCPRDLKFINGKGNINGWNPSDNDQNAGVGEMGSCCSEMDIWEANSISTAYTPHPCTTVGQHMCTGDSCGGTYSDDRYGGTCDPDGCDFNSYRQGDREFYGPGMTVDTNKVFTVVTQFIEEGGQLSAIRRFYVQDGKVIPNSESLIEGNPGNEINEEFCKSQKVAFGDEDIFNQKGGLGQFTEAVAGEMVLVMSLWDDHYANMLWLDSTFPTDASPDSPGKGRGSCPTSSGVPEEVEEAQGNDQVIFSNIKFGPIGSTFDQP</sequence>
<comment type="caution">
    <text evidence="13">The sequence shown here is derived from an EMBL/GenBank/DDBJ whole genome shotgun (WGS) entry which is preliminary data.</text>
</comment>
<dbReference type="PANTHER" id="PTHR33753:SF2">
    <property type="entry name" value="GLYCOSIDE HYDROLASE FAMILY 7 PROTEIN"/>
    <property type="match status" value="1"/>
</dbReference>
<dbReference type="OMA" id="WGPINST"/>
<evidence type="ECO:0000313" key="14">
    <source>
        <dbReference type="Proteomes" id="UP000028545"/>
    </source>
</evidence>
<dbReference type="FunFam" id="2.70.100.10:FF:000001">
    <property type="entry name" value="Glucanase"/>
    <property type="match status" value="1"/>
</dbReference>
<gene>
    <name evidence="13" type="ORF">SAPIO_CDS9326</name>
</gene>
<dbReference type="AlphaFoldDB" id="A0A084FWK0"/>
<keyword evidence="9 10" id="KW-0624">Polysaccharide degradation</keyword>
<dbReference type="VEuPathDB" id="FungiDB:SAPIO_CDS9326"/>
<keyword evidence="7" id="KW-0119">Carbohydrate metabolism</keyword>
<keyword evidence="6" id="KW-1015">Disulfide bond</keyword>
<dbReference type="PRINTS" id="PR00734">
    <property type="entry name" value="GLHYDRLASE7"/>
</dbReference>
<evidence type="ECO:0000313" key="13">
    <source>
        <dbReference type="EMBL" id="KEZ39462.1"/>
    </source>
</evidence>
<name>A0A084FWK0_PSEDA</name>
<dbReference type="GeneID" id="27728398"/>
<keyword evidence="14" id="KW-1185">Reference proteome</keyword>
<comment type="catalytic activity">
    <reaction evidence="1">
        <text>Hydrolysis of (1-&gt;4)-beta-D-glucosidic linkages in cellulose and cellotetraose, releasing cellobiose from the non-reducing ends of the chains.</text>
        <dbReference type="EC" id="3.2.1.91"/>
    </reaction>
</comment>
<feature type="region of interest" description="Disordered" evidence="11">
    <location>
        <begin position="404"/>
        <end position="434"/>
    </location>
</feature>
<dbReference type="PANTHER" id="PTHR33753">
    <property type="entry name" value="1,4-BETA-D-GLUCAN CELLOBIOHYDROLASE B"/>
    <property type="match status" value="1"/>
</dbReference>
<feature type="chain" id="PRO_5001774920" description="Glucanase" evidence="12">
    <location>
        <begin position="17"/>
        <end position="452"/>
    </location>
</feature>
<evidence type="ECO:0000256" key="12">
    <source>
        <dbReference type="SAM" id="SignalP"/>
    </source>
</evidence>
<evidence type="ECO:0000256" key="4">
    <source>
        <dbReference type="ARBA" id="ARBA00022801"/>
    </source>
</evidence>
<accession>A0A084FWK0</accession>
<protein>
    <recommendedName>
        <fullName evidence="10">Glucanase</fullName>
        <ecNumber evidence="10">3.2.1.-</ecNumber>
    </recommendedName>
</protein>
<comment type="similarity">
    <text evidence="2 10">Belongs to the glycosyl hydrolase 7 (cellulase C) family.</text>
</comment>
<dbReference type="GO" id="GO:0030245">
    <property type="term" value="P:cellulose catabolic process"/>
    <property type="evidence" value="ECO:0007669"/>
    <property type="project" value="UniProtKB-KW"/>
</dbReference>
<evidence type="ECO:0000256" key="5">
    <source>
        <dbReference type="ARBA" id="ARBA00023001"/>
    </source>
</evidence>
<keyword evidence="8 10" id="KW-0326">Glycosidase</keyword>
<dbReference type="SUPFAM" id="SSF49899">
    <property type="entry name" value="Concanavalin A-like lectins/glucanases"/>
    <property type="match status" value="1"/>
</dbReference>
<keyword evidence="3 12" id="KW-0732">Signal</keyword>
<organism evidence="13 14">
    <name type="scientific">Pseudallescheria apiosperma</name>
    <name type="common">Scedosporium apiospermum</name>
    <dbReference type="NCBI Taxonomy" id="563466"/>
    <lineage>
        <taxon>Eukaryota</taxon>
        <taxon>Fungi</taxon>
        <taxon>Dikarya</taxon>
        <taxon>Ascomycota</taxon>
        <taxon>Pezizomycotina</taxon>
        <taxon>Sordariomycetes</taxon>
        <taxon>Hypocreomycetidae</taxon>
        <taxon>Microascales</taxon>
        <taxon>Microascaceae</taxon>
        <taxon>Scedosporium</taxon>
    </lineage>
</organism>
<evidence type="ECO:0000256" key="9">
    <source>
        <dbReference type="ARBA" id="ARBA00023326"/>
    </source>
</evidence>
<dbReference type="RefSeq" id="XP_016639261.1">
    <property type="nucleotide sequence ID" value="XM_016790751.1"/>
</dbReference>
<keyword evidence="5 10" id="KW-0136">Cellulose degradation</keyword>
<dbReference type="CDD" id="cd07999">
    <property type="entry name" value="GH7_CBH_EG"/>
    <property type="match status" value="1"/>
</dbReference>
<proteinExistence type="inferred from homology"/>
<evidence type="ECO:0000256" key="3">
    <source>
        <dbReference type="ARBA" id="ARBA00022729"/>
    </source>
</evidence>
<evidence type="ECO:0000256" key="8">
    <source>
        <dbReference type="ARBA" id="ARBA00023295"/>
    </source>
</evidence>
<evidence type="ECO:0000256" key="6">
    <source>
        <dbReference type="ARBA" id="ARBA00023157"/>
    </source>
</evidence>
<keyword evidence="4 10" id="KW-0378">Hydrolase</keyword>
<dbReference type="KEGG" id="sapo:SAPIO_CDS9326"/>
<evidence type="ECO:0000256" key="7">
    <source>
        <dbReference type="ARBA" id="ARBA00023277"/>
    </source>
</evidence>
<dbReference type="EMBL" id="JOWA01000143">
    <property type="protein sequence ID" value="KEZ39462.1"/>
    <property type="molecule type" value="Genomic_DNA"/>
</dbReference>
<dbReference type="Gene3D" id="2.70.100.10">
    <property type="entry name" value="Glycoside hydrolase, family 7, domain"/>
    <property type="match status" value="1"/>
</dbReference>
<evidence type="ECO:0000256" key="2">
    <source>
        <dbReference type="ARBA" id="ARBA00006044"/>
    </source>
</evidence>
<dbReference type="GO" id="GO:0016162">
    <property type="term" value="F:cellulose 1,4-beta-cellobiosidase activity"/>
    <property type="evidence" value="ECO:0007669"/>
    <property type="project" value="UniProtKB-EC"/>
</dbReference>